<name>A0ABQ2NX49_9BACI</name>
<dbReference type="InterPro" id="IPR027417">
    <property type="entry name" value="P-loop_NTPase"/>
</dbReference>
<dbReference type="Gene3D" id="3.40.50.10810">
    <property type="entry name" value="Tandem AAA-ATPase domain"/>
    <property type="match status" value="1"/>
</dbReference>
<evidence type="ECO:0000313" key="7">
    <source>
        <dbReference type="EMBL" id="GGP12767.1"/>
    </source>
</evidence>
<dbReference type="Pfam" id="PF00271">
    <property type="entry name" value="Helicase_C"/>
    <property type="match status" value="1"/>
</dbReference>
<dbReference type="InterPro" id="IPR057342">
    <property type="entry name" value="DEXDc_RapA"/>
</dbReference>
<dbReference type="Proteomes" id="UP000641206">
    <property type="component" value="Unassembled WGS sequence"/>
</dbReference>
<dbReference type="GO" id="GO:0004386">
    <property type="term" value="F:helicase activity"/>
    <property type="evidence" value="ECO:0007669"/>
    <property type="project" value="UniProtKB-KW"/>
</dbReference>
<dbReference type="SMART" id="SM00487">
    <property type="entry name" value="DEXDc"/>
    <property type="match status" value="1"/>
</dbReference>
<dbReference type="CDD" id="cd18793">
    <property type="entry name" value="SF2_C_SNF"/>
    <property type="match status" value="1"/>
</dbReference>
<evidence type="ECO:0000256" key="3">
    <source>
        <dbReference type="ARBA" id="ARBA00022806"/>
    </source>
</evidence>
<dbReference type="CDD" id="cd18011">
    <property type="entry name" value="DEXDc_RapA"/>
    <property type="match status" value="1"/>
</dbReference>
<organism evidence="7 8">
    <name type="scientific">Oceanobacillus neutriphilus</name>
    <dbReference type="NCBI Taxonomy" id="531815"/>
    <lineage>
        <taxon>Bacteria</taxon>
        <taxon>Bacillati</taxon>
        <taxon>Bacillota</taxon>
        <taxon>Bacilli</taxon>
        <taxon>Bacillales</taxon>
        <taxon>Bacillaceae</taxon>
        <taxon>Oceanobacillus</taxon>
    </lineage>
</organism>
<evidence type="ECO:0000259" key="6">
    <source>
        <dbReference type="PROSITE" id="PS51194"/>
    </source>
</evidence>
<dbReference type="SMART" id="SM00490">
    <property type="entry name" value="HELICc"/>
    <property type="match status" value="1"/>
</dbReference>
<keyword evidence="4" id="KW-0067">ATP-binding</keyword>
<dbReference type="PROSITE" id="PS51192">
    <property type="entry name" value="HELICASE_ATP_BIND_1"/>
    <property type="match status" value="1"/>
</dbReference>
<reference evidence="8" key="1">
    <citation type="journal article" date="2019" name="Int. J. Syst. Evol. Microbiol.">
        <title>The Global Catalogue of Microorganisms (GCM) 10K type strain sequencing project: providing services to taxonomists for standard genome sequencing and annotation.</title>
        <authorList>
            <consortium name="The Broad Institute Genomics Platform"/>
            <consortium name="The Broad Institute Genome Sequencing Center for Infectious Disease"/>
            <person name="Wu L."/>
            <person name="Ma J."/>
        </authorList>
    </citation>
    <scope>NUCLEOTIDE SEQUENCE [LARGE SCALE GENOMIC DNA]</scope>
    <source>
        <strain evidence="8">CGMCC 1.7693</strain>
    </source>
</reference>
<keyword evidence="2" id="KW-0378">Hydrolase</keyword>
<sequence>MDSIQIRQDNQFINDLESAFRDENDLTNWELFRMAYQAVNVTKRPSFKGLQALEYLPHLDILDHQLQTAEQVLESMHGRAILADEVGLGKTIEAGLILKEYMVRGLVKKALILVPASLVNQWEKELNDKFLIPAIAYRKNYSWEDNPIIISSIDSAKRSPHREAILNLDYDFILVDEAHKLKNEQTKNYQFVHELKKKYCLLLTATPVQNKLLELFNLVSLLKPGHLGNYKTFTEKYGKDRKKMEQDPYLKKLVQQVMVRNTRKETSLNNSKRKIQTIWTSLPENYEKVYQQLMELSFGMAAFAKITYLREFCSSREACFTSLVKLGADENNTAIQDVIENIEQLDQHPKAEKLVEQIKLLNGEKVIVFTEYRATQYYLQWYLQQHGISSVPFRGGFKRGKKDWMKQLFKDHAQVLIATEAGGEGINLQFCHHLINYDLPWNPMRLEQRIGRIHRFGQESDVHIYNIVTKQTIEEHVLSMLYEKIHLFENVIGNLDAILAELKVDSMEKEIESIYQESTSAGEVRIKLDNLTSVIEQANFEIQNNEEQYKDGTAN</sequence>
<protein>
    <submittedName>
        <fullName evidence="7">ATP-dependent helicase</fullName>
    </submittedName>
</protein>
<dbReference type="EMBL" id="BMLW01000008">
    <property type="protein sequence ID" value="GGP12767.1"/>
    <property type="molecule type" value="Genomic_DNA"/>
</dbReference>
<evidence type="ECO:0000313" key="8">
    <source>
        <dbReference type="Proteomes" id="UP000641206"/>
    </source>
</evidence>
<dbReference type="PROSITE" id="PS51194">
    <property type="entry name" value="HELICASE_CTER"/>
    <property type="match status" value="1"/>
</dbReference>
<dbReference type="SUPFAM" id="SSF52540">
    <property type="entry name" value="P-loop containing nucleoside triphosphate hydrolases"/>
    <property type="match status" value="2"/>
</dbReference>
<evidence type="ECO:0000256" key="1">
    <source>
        <dbReference type="ARBA" id="ARBA00022741"/>
    </source>
</evidence>
<dbReference type="InterPro" id="IPR038718">
    <property type="entry name" value="SNF2-like_sf"/>
</dbReference>
<keyword evidence="3 7" id="KW-0347">Helicase</keyword>
<dbReference type="InterPro" id="IPR001650">
    <property type="entry name" value="Helicase_C-like"/>
</dbReference>
<keyword evidence="8" id="KW-1185">Reference proteome</keyword>
<proteinExistence type="predicted"/>
<keyword evidence="1" id="KW-0547">Nucleotide-binding</keyword>
<gene>
    <name evidence="7" type="ORF">GCM10011346_30040</name>
</gene>
<dbReference type="InterPro" id="IPR014001">
    <property type="entry name" value="Helicase_ATP-bd"/>
</dbReference>
<evidence type="ECO:0000256" key="2">
    <source>
        <dbReference type="ARBA" id="ARBA00022801"/>
    </source>
</evidence>
<dbReference type="InterPro" id="IPR049730">
    <property type="entry name" value="SNF2/RAD54-like_C"/>
</dbReference>
<feature type="domain" description="Helicase C-terminal" evidence="6">
    <location>
        <begin position="353"/>
        <end position="503"/>
    </location>
</feature>
<feature type="domain" description="Helicase ATP-binding" evidence="5">
    <location>
        <begin position="71"/>
        <end position="225"/>
    </location>
</feature>
<evidence type="ECO:0000259" key="5">
    <source>
        <dbReference type="PROSITE" id="PS51192"/>
    </source>
</evidence>
<dbReference type="InterPro" id="IPR000330">
    <property type="entry name" value="SNF2_N"/>
</dbReference>
<dbReference type="Gene3D" id="3.40.50.300">
    <property type="entry name" value="P-loop containing nucleotide triphosphate hydrolases"/>
    <property type="match status" value="1"/>
</dbReference>
<evidence type="ECO:0000256" key="4">
    <source>
        <dbReference type="ARBA" id="ARBA00022840"/>
    </source>
</evidence>
<accession>A0ABQ2NX49</accession>
<dbReference type="RefSeq" id="WP_188735148.1">
    <property type="nucleotide sequence ID" value="NZ_BMLW01000008.1"/>
</dbReference>
<dbReference type="Pfam" id="PF00176">
    <property type="entry name" value="SNF2-rel_dom"/>
    <property type="match status" value="1"/>
</dbReference>
<dbReference type="PANTHER" id="PTHR10799">
    <property type="entry name" value="SNF2/RAD54 HELICASE FAMILY"/>
    <property type="match status" value="1"/>
</dbReference>
<comment type="caution">
    <text evidence="7">The sequence shown here is derived from an EMBL/GenBank/DDBJ whole genome shotgun (WGS) entry which is preliminary data.</text>
</comment>